<dbReference type="Gene3D" id="3.30.70.1450">
    <property type="entry name" value="Regulator of K+ conductance, C-terminal domain"/>
    <property type="match status" value="1"/>
</dbReference>
<dbReference type="Pfam" id="PF02080">
    <property type="entry name" value="TrkA_C"/>
    <property type="match status" value="1"/>
</dbReference>
<dbReference type="AlphaFoldDB" id="A0A831UBR3"/>
<evidence type="ECO:0000259" key="7">
    <source>
        <dbReference type="PROSITE" id="PS51201"/>
    </source>
</evidence>
<dbReference type="InterPro" id="IPR003148">
    <property type="entry name" value="RCK_N"/>
</dbReference>
<feature type="domain" description="RCK C-terminal" evidence="8">
    <location>
        <begin position="139"/>
        <end position="220"/>
    </location>
</feature>
<comment type="caution">
    <text evidence="9">The sequence shown here is derived from an EMBL/GenBank/DDBJ whole genome shotgun (WGS) entry which is preliminary data.</text>
</comment>
<dbReference type="GO" id="GO:0005886">
    <property type="term" value="C:plasma membrane"/>
    <property type="evidence" value="ECO:0007669"/>
    <property type="project" value="InterPro"/>
</dbReference>
<accession>A0A831UBR3</accession>
<gene>
    <name evidence="9" type="ORF">ENQ87_06075</name>
</gene>
<evidence type="ECO:0000259" key="8">
    <source>
        <dbReference type="PROSITE" id="PS51202"/>
    </source>
</evidence>
<keyword evidence="5" id="KW-0520">NAD</keyword>
<evidence type="ECO:0000256" key="6">
    <source>
        <dbReference type="ARBA" id="ARBA00023065"/>
    </source>
</evidence>
<keyword evidence="2" id="KW-0813">Transport</keyword>
<dbReference type="InterPro" id="IPR006037">
    <property type="entry name" value="RCK_C"/>
</dbReference>
<dbReference type="PRINTS" id="PR00335">
    <property type="entry name" value="KUPTAKETRKA"/>
</dbReference>
<evidence type="ECO:0000256" key="5">
    <source>
        <dbReference type="ARBA" id="ARBA00023027"/>
    </source>
</evidence>
<keyword evidence="6" id="KW-0406">Ion transport</keyword>
<keyword evidence="4" id="KW-0630">Potassium</keyword>
<evidence type="ECO:0000256" key="1">
    <source>
        <dbReference type="ARBA" id="ARBA00017378"/>
    </source>
</evidence>
<dbReference type="InterPro" id="IPR050721">
    <property type="entry name" value="Trk_Ktr_HKT_K-transport"/>
</dbReference>
<dbReference type="Pfam" id="PF02254">
    <property type="entry name" value="TrkA_N"/>
    <property type="match status" value="1"/>
</dbReference>
<evidence type="ECO:0000313" key="9">
    <source>
        <dbReference type="EMBL" id="HEN41931.1"/>
    </source>
</evidence>
<dbReference type="GO" id="GO:0015079">
    <property type="term" value="F:potassium ion transmembrane transporter activity"/>
    <property type="evidence" value="ECO:0007669"/>
    <property type="project" value="InterPro"/>
</dbReference>
<dbReference type="InterPro" id="IPR036721">
    <property type="entry name" value="RCK_C_sf"/>
</dbReference>
<dbReference type="PANTHER" id="PTHR43833:SF5">
    <property type="entry name" value="TRK SYSTEM POTASSIUM UPTAKE PROTEIN TRKA"/>
    <property type="match status" value="1"/>
</dbReference>
<dbReference type="InterPro" id="IPR036291">
    <property type="entry name" value="NAD(P)-bd_dom_sf"/>
</dbReference>
<dbReference type="SUPFAM" id="SSF51735">
    <property type="entry name" value="NAD(P)-binding Rossmann-fold domains"/>
    <property type="match status" value="1"/>
</dbReference>
<protein>
    <recommendedName>
        <fullName evidence="1">Trk system potassium uptake protein TrkA</fullName>
    </recommendedName>
</protein>
<organism evidence="9">
    <name type="scientific">Geobacter metallireducens</name>
    <dbReference type="NCBI Taxonomy" id="28232"/>
    <lineage>
        <taxon>Bacteria</taxon>
        <taxon>Pseudomonadati</taxon>
        <taxon>Thermodesulfobacteriota</taxon>
        <taxon>Desulfuromonadia</taxon>
        <taxon>Geobacterales</taxon>
        <taxon>Geobacteraceae</taxon>
        <taxon>Geobacter</taxon>
    </lineage>
</organism>
<dbReference type="Gene3D" id="3.40.50.720">
    <property type="entry name" value="NAD(P)-binding Rossmann-like Domain"/>
    <property type="match status" value="1"/>
</dbReference>
<evidence type="ECO:0000256" key="3">
    <source>
        <dbReference type="ARBA" id="ARBA00022538"/>
    </source>
</evidence>
<dbReference type="PROSITE" id="PS51201">
    <property type="entry name" value="RCK_N"/>
    <property type="match status" value="1"/>
</dbReference>
<feature type="domain" description="RCK N-terminal" evidence="7">
    <location>
        <begin position="1"/>
        <end position="119"/>
    </location>
</feature>
<sequence>MYVLIIGGGKVGARLAALLLGGGNRVKVIEARRGELPSLERDLPLDAVLRGSGTDPVVLETAGIRQANVVAAVTGTDEVNLVAAGLARFEFGVPRVIARVNNPKNAWMFTPKMGVDVALNQADLLAHLIAEEMSLGEMMTLLKLRKGEYSLVEEKVHPQSAAAGRAIRGLPLPAECVVTAVIRRGTLLIPRGDLVLQPADEVLALVHSSGAEKLAAVLGPGESRKGRET</sequence>
<dbReference type="EMBL" id="DSOV01000022">
    <property type="protein sequence ID" value="HEN41931.1"/>
    <property type="molecule type" value="Genomic_DNA"/>
</dbReference>
<reference evidence="9" key="1">
    <citation type="journal article" date="2020" name="mSystems">
        <title>Genome- and Community-Level Interaction Insights into Carbon Utilization and Element Cycling Functions of Hydrothermarchaeota in Hydrothermal Sediment.</title>
        <authorList>
            <person name="Zhou Z."/>
            <person name="Liu Y."/>
            <person name="Xu W."/>
            <person name="Pan J."/>
            <person name="Luo Z.H."/>
            <person name="Li M."/>
        </authorList>
    </citation>
    <scope>NUCLEOTIDE SEQUENCE [LARGE SCALE GENOMIC DNA]</scope>
    <source>
        <strain evidence="9">SpSt-349</strain>
    </source>
</reference>
<dbReference type="PROSITE" id="PS51202">
    <property type="entry name" value="RCK_C"/>
    <property type="match status" value="1"/>
</dbReference>
<dbReference type="InterPro" id="IPR006036">
    <property type="entry name" value="K_uptake_TrkA"/>
</dbReference>
<name>A0A831UBR3_GEOME</name>
<evidence type="ECO:0000256" key="4">
    <source>
        <dbReference type="ARBA" id="ARBA00022958"/>
    </source>
</evidence>
<proteinExistence type="predicted"/>
<dbReference type="PANTHER" id="PTHR43833">
    <property type="entry name" value="POTASSIUM CHANNEL PROTEIN 2-RELATED-RELATED"/>
    <property type="match status" value="1"/>
</dbReference>
<keyword evidence="3" id="KW-0633">Potassium transport</keyword>
<dbReference type="SUPFAM" id="SSF116726">
    <property type="entry name" value="TrkA C-terminal domain-like"/>
    <property type="match status" value="1"/>
</dbReference>
<evidence type="ECO:0000256" key="2">
    <source>
        <dbReference type="ARBA" id="ARBA00022448"/>
    </source>
</evidence>